<dbReference type="PANTHER" id="PTHR21575">
    <property type="entry name" value="PROTEIN HID1"/>
    <property type="match status" value="1"/>
</dbReference>
<accession>A0ABR1BDH1</accession>
<feature type="region of interest" description="Disordered" evidence="1">
    <location>
        <begin position="1"/>
        <end position="59"/>
    </location>
</feature>
<comment type="caution">
    <text evidence="2">The sequence shown here is derived from an EMBL/GenBank/DDBJ whole genome shotgun (WGS) entry which is preliminary data.</text>
</comment>
<protein>
    <recommendedName>
        <fullName evidence="4">HID1</fullName>
    </recommendedName>
</protein>
<dbReference type="InterPro" id="IPR026705">
    <property type="entry name" value="Hid-1/Ecm30"/>
</dbReference>
<evidence type="ECO:0000313" key="3">
    <source>
        <dbReference type="Proteomes" id="UP001359485"/>
    </source>
</evidence>
<dbReference type="Pfam" id="PF12722">
    <property type="entry name" value="Hid1"/>
    <property type="match status" value="1"/>
</dbReference>
<proteinExistence type="predicted"/>
<reference evidence="2 3" key="1">
    <citation type="submission" date="2023-09" db="EMBL/GenBank/DDBJ databases">
        <title>Genomes of two closely related lineages of the louse Polyplax serrata with different host specificities.</title>
        <authorList>
            <person name="Martinu J."/>
            <person name="Tarabai H."/>
            <person name="Stefka J."/>
            <person name="Hypsa V."/>
        </authorList>
    </citation>
    <scope>NUCLEOTIDE SEQUENCE [LARGE SCALE GENOMIC DNA]</scope>
    <source>
        <strain evidence="2">98ZLc_SE</strain>
    </source>
</reference>
<keyword evidence="3" id="KW-1185">Reference proteome</keyword>
<dbReference type="PANTHER" id="PTHR21575:SF12">
    <property type="entry name" value="PROTEIN HID1"/>
    <property type="match status" value="1"/>
</dbReference>
<evidence type="ECO:0000313" key="2">
    <source>
        <dbReference type="EMBL" id="KAK6638456.1"/>
    </source>
</evidence>
<dbReference type="Proteomes" id="UP001359485">
    <property type="component" value="Unassembled WGS sequence"/>
</dbReference>
<evidence type="ECO:0008006" key="4">
    <source>
        <dbReference type="Google" id="ProtNLM"/>
    </source>
</evidence>
<evidence type="ECO:0000256" key="1">
    <source>
        <dbReference type="SAM" id="MobiDB-lite"/>
    </source>
</evidence>
<dbReference type="EMBL" id="JAWJWF010000002">
    <property type="protein sequence ID" value="KAK6638456.1"/>
    <property type="molecule type" value="Genomic_DNA"/>
</dbReference>
<sequence>MANLPTDYGSITKSLNKKSKKNLQNAASVDKGASEGPSMEGSRPALPAEPGTLKTSLLDTPGIDKMTEQESAHPVSSSQPSQMITNHTLENMPAKEENFTHGISQKTGEVDIVVTKSISLPNVKESASPEISVSRIPQRSVSQKGGLRVSDDALSQISTVWTPSAEWVQSWKSKLPLQTIMRLLQVLVPQVEKICIDKGLTDESEILKFLQHGTLVGLLPVPHPILIRKYQANGGTTAWFRTYMWGVVYLRNVDPPIWYDTDVKLFEIQRV</sequence>
<gene>
    <name evidence="2" type="ORF">RUM44_008885</name>
</gene>
<name>A0ABR1BDH1_POLSC</name>
<organism evidence="2 3">
    <name type="scientific">Polyplax serrata</name>
    <name type="common">Common mouse louse</name>
    <dbReference type="NCBI Taxonomy" id="468196"/>
    <lineage>
        <taxon>Eukaryota</taxon>
        <taxon>Metazoa</taxon>
        <taxon>Ecdysozoa</taxon>
        <taxon>Arthropoda</taxon>
        <taxon>Hexapoda</taxon>
        <taxon>Insecta</taxon>
        <taxon>Pterygota</taxon>
        <taxon>Neoptera</taxon>
        <taxon>Paraneoptera</taxon>
        <taxon>Psocodea</taxon>
        <taxon>Troctomorpha</taxon>
        <taxon>Phthiraptera</taxon>
        <taxon>Anoplura</taxon>
        <taxon>Polyplacidae</taxon>
        <taxon>Polyplax</taxon>
    </lineage>
</organism>